<proteinExistence type="predicted"/>
<evidence type="ECO:0000256" key="1">
    <source>
        <dbReference type="SAM" id="Phobius"/>
    </source>
</evidence>
<keyword evidence="1" id="KW-1133">Transmembrane helix</keyword>
<keyword evidence="3" id="KW-1185">Reference proteome</keyword>
<gene>
    <name evidence="2" type="ORF">GCM10010492_16520</name>
</gene>
<dbReference type="RefSeq" id="WP_343933070.1">
    <property type="nucleotide sequence ID" value="NZ_BAAABU010000003.1"/>
</dbReference>
<protein>
    <submittedName>
        <fullName evidence="2">DUF3068 domain-containing protein</fullName>
    </submittedName>
</protein>
<organism evidence="2 3">
    <name type="scientific">Saccharothrix mutabilis subsp. mutabilis</name>
    <dbReference type="NCBI Taxonomy" id="66855"/>
    <lineage>
        <taxon>Bacteria</taxon>
        <taxon>Bacillati</taxon>
        <taxon>Actinomycetota</taxon>
        <taxon>Actinomycetes</taxon>
        <taxon>Pseudonocardiales</taxon>
        <taxon>Pseudonocardiaceae</taxon>
        <taxon>Saccharothrix</taxon>
    </lineage>
</organism>
<name>A0ABN0TDZ3_9PSEU</name>
<dbReference type="EMBL" id="BAAABU010000003">
    <property type="protein sequence ID" value="GAA0219256.1"/>
    <property type="molecule type" value="Genomic_DNA"/>
</dbReference>
<comment type="caution">
    <text evidence="2">The sequence shown here is derived from an EMBL/GenBank/DDBJ whole genome shotgun (WGS) entry which is preliminary data.</text>
</comment>
<sequence length="341" mass="37543">MRRYVTFALLGLGVFAVAAGLMLSQYAYPKLAKVPHDIDTMSVAKGDRITALVYVPQGDRAVPEIRRDLSLTSTKKVTGDRKAEEVTRDGDVTVWVEASKLVSDRDGLTVTAGVRSVCLDRHSGEMVTPCENQYYEKETGKRVKADRGEAQQPGLSFKFPFNTEKKTYPWYDGTVRQARDARFVGEETVKDLPVYKFVQEIPSTKVEDREVPGSLVGKPGVPTVKVALHYEVVRTFWVEPVTGKVINGSEQVKQELRDTSGPATTVFEGTLKMTEETVSANVKETEANLGRLFLITGLPTILYVVGGVLTAVALVLLLTDRRGRHQRSGGSPTRVQLPVNA</sequence>
<keyword evidence="1" id="KW-0472">Membrane</keyword>
<evidence type="ECO:0000313" key="2">
    <source>
        <dbReference type="EMBL" id="GAA0219256.1"/>
    </source>
</evidence>
<dbReference type="InterPro" id="IPR021424">
    <property type="entry name" value="PorA"/>
</dbReference>
<feature type="transmembrane region" description="Helical" evidence="1">
    <location>
        <begin position="292"/>
        <end position="318"/>
    </location>
</feature>
<dbReference type="Proteomes" id="UP001500416">
    <property type="component" value="Unassembled WGS sequence"/>
</dbReference>
<reference evidence="2 3" key="1">
    <citation type="journal article" date="2019" name="Int. J. Syst. Evol. Microbiol.">
        <title>The Global Catalogue of Microorganisms (GCM) 10K type strain sequencing project: providing services to taxonomists for standard genome sequencing and annotation.</title>
        <authorList>
            <consortium name="The Broad Institute Genomics Platform"/>
            <consortium name="The Broad Institute Genome Sequencing Center for Infectious Disease"/>
            <person name="Wu L."/>
            <person name="Ma J."/>
        </authorList>
    </citation>
    <scope>NUCLEOTIDE SEQUENCE [LARGE SCALE GENOMIC DNA]</scope>
    <source>
        <strain evidence="2 3">JCM 3380</strain>
    </source>
</reference>
<keyword evidence="1" id="KW-0812">Transmembrane</keyword>
<accession>A0ABN0TDZ3</accession>
<dbReference type="Pfam" id="PF11271">
    <property type="entry name" value="PorA"/>
    <property type="match status" value="1"/>
</dbReference>
<evidence type="ECO:0000313" key="3">
    <source>
        <dbReference type="Proteomes" id="UP001500416"/>
    </source>
</evidence>